<dbReference type="InterPro" id="IPR011053">
    <property type="entry name" value="Single_hybrid_motif"/>
</dbReference>
<protein>
    <recommendedName>
        <fullName evidence="5">Biotin carboxylase</fullName>
    </recommendedName>
    <alternativeName>
        <fullName evidence="11">Acetyl-coenzyme A carboxylase biotin carboxylase subunit A</fullName>
    </alternativeName>
</protein>
<evidence type="ECO:0000256" key="8">
    <source>
        <dbReference type="ARBA" id="ARBA00022801"/>
    </source>
</evidence>
<comment type="cofactor">
    <cofactor evidence="1">
        <name>biotin</name>
        <dbReference type="ChEBI" id="CHEBI:57586"/>
    </cofactor>
</comment>
<accession>A0A191ZDQ2</accession>
<reference evidence="18 19" key="1">
    <citation type="submission" date="2016-06" db="EMBL/GenBank/DDBJ databases">
        <title>Insight into the functional genes involving in sulfur oxidation in Pearl River water.</title>
        <authorList>
            <person name="Luo J."/>
            <person name="Tan X."/>
            <person name="Lin W."/>
        </authorList>
    </citation>
    <scope>NUCLEOTIDE SEQUENCE [LARGE SCALE GENOMIC DNA]</scope>
    <source>
        <strain evidence="18 19">LS2</strain>
    </source>
</reference>
<dbReference type="SUPFAM" id="SSF51230">
    <property type="entry name" value="Single hybrid motif"/>
    <property type="match status" value="1"/>
</dbReference>
<evidence type="ECO:0000256" key="7">
    <source>
        <dbReference type="ARBA" id="ARBA00022741"/>
    </source>
</evidence>
<dbReference type="InterPro" id="IPR000089">
    <property type="entry name" value="Biotin_lipoyl"/>
</dbReference>
<dbReference type="PROSITE" id="PS50975">
    <property type="entry name" value="ATP_GRASP"/>
    <property type="match status" value="1"/>
</dbReference>
<evidence type="ECO:0000256" key="3">
    <source>
        <dbReference type="ARBA" id="ARBA00004956"/>
    </source>
</evidence>
<dbReference type="PROSITE" id="PS00188">
    <property type="entry name" value="BIOTIN"/>
    <property type="match status" value="1"/>
</dbReference>
<dbReference type="OrthoDB" id="9763189at2"/>
<sequence>MFKKVLIANRGEIAVRIARTLKTMGVTSVAVYSDSDQDSPHVRACDEAIALGGQTAAESYLQAERILQLAKDHGVEAIIPGYGFLSENASFAELCAAAGIAFVGPTPEQLREFGLKHRARELAEAASVPLAPGSALLKDRHSALTEAERIGYPIMLKSTAGGGGIGLRRCADADALSEAFEAVAGMGSRFFGDGGVFVERFIDQARHIEIQIFGDGQGRVVALGERDCSLQRRNQKVIEETPAPNLPQATREAMAAAAVRLGESIRYQSAGTVEYIYDAARDEFYFLEVNTRLQVEHPVTEMVTGVDLIEWMVRLAAGDPVDMTVPAPNGVAIEGRIYAEEPLRNFQPSPGKLSNVTLPGGDGIRVDTWVETSTVVPAQFDPMLAKIICHGATRTEALARMAEALDVARFDGISTNRMLLRALVEQPDFVAARHGTATIDHYLGANGFTPRAIEVIKPGTYTLIQDYPGRLGLWHIGVPPSGPMDDYAFRIANRIVGNDAGAAALECTLVGPTLRFHHPVLVAVTGAPAPILLDDQPVEAWRPIQVAAGQTLSIGQATAGSRIYLAIRGGIDVPQYLGSRSTFALGAFGGHAGRTLAPGDILPFGGDEPSVAAGGNALPAPIHAPKVADERLIPTYPDVWEIGVLYGPHGAPDFFTDDAIEQFFSIEWQVHYNSNRLGIRLQGPKLSWARSDGGEAGLHPSNIHDTEYAVGSVNFTGDMPVILTRDGPSLGGFVCPATIIRSELWKVGQLKPGDRIRFVPISYDAARVREELQDQHIESLEVPTPAPDLLAERGECVLMDQPAKGEDPRLAIRQAGDGYVLLEYGENVLDLVLRLRVHALMEQLETDPIPGVLECSPGVRSLQIRYEPKRIAQSTLVARLTALNEHLPDIRTLAVPSRILHLPMAFEDSATLDAVARYRQSVRDTAPWLPRNSEFIRRINGLPDIQTVEDTVFAASYLVLGLGDVYLGAPCAVPLDPRHRLLTSKYNPARTYTAEGTVGIGGVYMCIYGMDSPGGYQLVGRTLPIWNRRPAHPTFAPDQPWLLRFFDQVRFYRVDEPELLRLRHAFSIGQFLPEITETVFRLDEHEAFLAEHAESIAEFRSRQAIAYETEVSLWQEEDGSLATRESASSDTEATGEPIPSTISGNVWKLLVEPGEAVQAGQPVAIIEAMKMEFTIEAPREGIIAQCCCAPGQLVQMGQTLITLEESA</sequence>
<evidence type="ECO:0000259" key="17">
    <source>
        <dbReference type="PROSITE" id="PS50979"/>
    </source>
</evidence>
<dbReference type="NCBIfam" id="TIGR00724">
    <property type="entry name" value="urea_amlyse_rel"/>
    <property type="match status" value="1"/>
</dbReference>
<dbReference type="STRING" id="1860122.A9404_00120"/>
<dbReference type="InterPro" id="IPR005482">
    <property type="entry name" value="Biotin_COase_C"/>
</dbReference>
<comment type="pathway">
    <text evidence="3">Lipid metabolism; malonyl-CoA biosynthesis; malonyl-CoA from acetyl-CoA: step 1/1.</text>
</comment>
<dbReference type="SUPFAM" id="SSF56059">
    <property type="entry name" value="Glutathione synthetase ATP-binding domain-like"/>
    <property type="match status" value="1"/>
</dbReference>
<dbReference type="GO" id="GO:0005524">
    <property type="term" value="F:ATP binding"/>
    <property type="evidence" value="ECO:0007669"/>
    <property type="project" value="UniProtKB-UniRule"/>
</dbReference>
<gene>
    <name evidence="18" type="ORF">A9404_00120</name>
</gene>
<dbReference type="SUPFAM" id="SSF52440">
    <property type="entry name" value="PreATP-grasp domain"/>
    <property type="match status" value="1"/>
</dbReference>
<dbReference type="Pfam" id="PF02786">
    <property type="entry name" value="CPSase_L_D2"/>
    <property type="match status" value="1"/>
</dbReference>
<dbReference type="PANTHER" id="PTHR18866">
    <property type="entry name" value="CARBOXYLASE:PYRUVATE/ACETYL-COA/PROPIONYL-COA CARBOXYLASE"/>
    <property type="match status" value="1"/>
</dbReference>
<keyword evidence="6" id="KW-0436">Ligase</keyword>
<evidence type="ECO:0000256" key="5">
    <source>
        <dbReference type="ARBA" id="ARBA00017242"/>
    </source>
</evidence>
<dbReference type="PROSITE" id="PS00867">
    <property type="entry name" value="CPSASE_2"/>
    <property type="match status" value="1"/>
</dbReference>
<dbReference type="PROSITE" id="PS50968">
    <property type="entry name" value="BIOTINYL_LIPOYL"/>
    <property type="match status" value="1"/>
</dbReference>
<feature type="domain" description="Biotin carboxylation" evidence="17">
    <location>
        <begin position="1"/>
        <end position="444"/>
    </location>
</feature>
<dbReference type="InterPro" id="IPR005481">
    <property type="entry name" value="BC-like_N"/>
</dbReference>
<proteinExistence type="predicted"/>
<dbReference type="KEGG" id="haz:A9404_00120"/>
<dbReference type="InterPro" id="IPR016185">
    <property type="entry name" value="PreATP-grasp_dom_sf"/>
</dbReference>
<dbReference type="RefSeq" id="WP_066097552.1">
    <property type="nucleotide sequence ID" value="NZ_CP016027.1"/>
</dbReference>
<dbReference type="Pfam" id="PF00289">
    <property type="entry name" value="Biotin_carb_N"/>
    <property type="match status" value="1"/>
</dbReference>
<dbReference type="Gene3D" id="3.30.1360.40">
    <property type="match status" value="1"/>
</dbReference>
<dbReference type="PROSITE" id="PS50979">
    <property type="entry name" value="BC"/>
    <property type="match status" value="1"/>
</dbReference>
<evidence type="ECO:0000256" key="12">
    <source>
        <dbReference type="ARBA" id="ARBA00048600"/>
    </source>
</evidence>
<dbReference type="InterPro" id="IPR014084">
    <property type="entry name" value="Urea_COase"/>
</dbReference>
<evidence type="ECO:0000313" key="19">
    <source>
        <dbReference type="Proteomes" id="UP000078596"/>
    </source>
</evidence>
<dbReference type="InterPro" id="IPR029000">
    <property type="entry name" value="Cyclophilin-like_dom_sf"/>
</dbReference>
<dbReference type="NCBIfam" id="TIGR02712">
    <property type="entry name" value="urea_carbox"/>
    <property type="match status" value="1"/>
</dbReference>
<dbReference type="PROSITE" id="PS00866">
    <property type="entry name" value="CPSASE_1"/>
    <property type="match status" value="1"/>
</dbReference>
<dbReference type="SUPFAM" id="SSF160467">
    <property type="entry name" value="PH0987 N-terminal domain-like"/>
    <property type="match status" value="1"/>
</dbReference>
<dbReference type="InterPro" id="IPR050856">
    <property type="entry name" value="Biotin_carboxylase_complex"/>
</dbReference>
<dbReference type="Pfam" id="PF00364">
    <property type="entry name" value="Biotin_lipoyl"/>
    <property type="match status" value="1"/>
</dbReference>
<evidence type="ECO:0000256" key="4">
    <source>
        <dbReference type="ARBA" id="ARBA00011750"/>
    </source>
</evidence>
<dbReference type="InterPro" id="IPR003778">
    <property type="entry name" value="CT_A_B"/>
</dbReference>
<keyword evidence="8" id="KW-0378">Hydrolase</keyword>
<dbReference type="SMART" id="SM00796">
    <property type="entry name" value="AHS1"/>
    <property type="match status" value="1"/>
</dbReference>
<dbReference type="FunFam" id="3.40.50.20:FF:000010">
    <property type="entry name" value="Propionyl-CoA carboxylase subunit alpha"/>
    <property type="match status" value="1"/>
</dbReference>
<name>A0A191ZDQ2_9GAMM</name>
<evidence type="ECO:0000256" key="2">
    <source>
        <dbReference type="ARBA" id="ARBA00003761"/>
    </source>
</evidence>
<evidence type="ECO:0000256" key="1">
    <source>
        <dbReference type="ARBA" id="ARBA00001953"/>
    </source>
</evidence>
<dbReference type="Pfam" id="PF02785">
    <property type="entry name" value="Biotin_carb_C"/>
    <property type="match status" value="1"/>
</dbReference>
<comment type="function">
    <text evidence="2">This protein is a component of the acetyl coenzyme A carboxylase complex; first, biotin carboxylase catalyzes the carboxylation of the carrier protein and then the transcarboxylase transfers the carboxyl group to form malonyl-CoA.</text>
</comment>
<comment type="subunit">
    <text evidence="4">Acetyl-CoA carboxylase is a heterohexamer of biotin carboxyl carrier protein, biotin carboxylase and the two subunits of carboxyl transferase in a 2:2 complex.</text>
</comment>
<dbReference type="InterPro" id="IPR005479">
    <property type="entry name" value="CPAse_ATP-bd"/>
</dbReference>
<evidence type="ECO:0000256" key="14">
    <source>
        <dbReference type="SAM" id="MobiDB-lite"/>
    </source>
</evidence>
<dbReference type="GO" id="GO:0046872">
    <property type="term" value="F:metal ion binding"/>
    <property type="evidence" value="ECO:0007669"/>
    <property type="project" value="InterPro"/>
</dbReference>
<keyword evidence="10" id="KW-0092">Biotin</keyword>
<dbReference type="GO" id="GO:0016787">
    <property type="term" value="F:hydrolase activity"/>
    <property type="evidence" value="ECO:0007669"/>
    <property type="project" value="UniProtKB-KW"/>
</dbReference>
<dbReference type="SUPFAM" id="SSF50891">
    <property type="entry name" value="Cyclophilin-like"/>
    <property type="match status" value="2"/>
</dbReference>
<feature type="domain" description="Lipoyl-binding" evidence="15">
    <location>
        <begin position="1128"/>
        <end position="1204"/>
    </location>
</feature>
<dbReference type="Gene3D" id="3.30.470.20">
    <property type="entry name" value="ATP-grasp fold, B domain"/>
    <property type="match status" value="1"/>
</dbReference>
<organism evidence="18 19">
    <name type="scientific">Halothiobacillus diazotrophicus</name>
    <dbReference type="NCBI Taxonomy" id="1860122"/>
    <lineage>
        <taxon>Bacteria</taxon>
        <taxon>Pseudomonadati</taxon>
        <taxon>Pseudomonadota</taxon>
        <taxon>Gammaproteobacteria</taxon>
        <taxon>Chromatiales</taxon>
        <taxon>Halothiobacillaceae</taxon>
        <taxon>Halothiobacillus</taxon>
    </lineage>
</organism>
<evidence type="ECO:0000256" key="11">
    <source>
        <dbReference type="ARBA" id="ARBA00033786"/>
    </source>
</evidence>
<feature type="domain" description="ATP-grasp" evidence="16">
    <location>
        <begin position="120"/>
        <end position="317"/>
    </location>
</feature>
<evidence type="ECO:0000259" key="16">
    <source>
        <dbReference type="PROSITE" id="PS50975"/>
    </source>
</evidence>
<evidence type="ECO:0000259" key="15">
    <source>
        <dbReference type="PROSITE" id="PS50968"/>
    </source>
</evidence>
<dbReference type="InterPro" id="IPR001882">
    <property type="entry name" value="Biotin_BS"/>
</dbReference>
<dbReference type="AlphaFoldDB" id="A0A191ZDQ2"/>
<comment type="catalytic activity">
    <reaction evidence="12">
        <text>N(6)-biotinyl-L-lysyl-[protein] + hydrogencarbonate + ATP = N(6)-carboxybiotinyl-L-lysyl-[protein] + ADP + phosphate + H(+)</text>
        <dbReference type="Rhea" id="RHEA:13501"/>
        <dbReference type="Rhea" id="RHEA-COMP:10505"/>
        <dbReference type="Rhea" id="RHEA-COMP:10506"/>
        <dbReference type="ChEBI" id="CHEBI:15378"/>
        <dbReference type="ChEBI" id="CHEBI:17544"/>
        <dbReference type="ChEBI" id="CHEBI:30616"/>
        <dbReference type="ChEBI" id="CHEBI:43474"/>
        <dbReference type="ChEBI" id="CHEBI:83144"/>
        <dbReference type="ChEBI" id="CHEBI:83145"/>
        <dbReference type="ChEBI" id="CHEBI:456216"/>
        <dbReference type="EC" id="6.3.4.14"/>
    </reaction>
</comment>
<keyword evidence="19" id="KW-1185">Reference proteome</keyword>
<dbReference type="GO" id="GO:0004847">
    <property type="term" value="F:urea carboxylase activity"/>
    <property type="evidence" value="ECO:0007669"/>
    <property type="project" value="TreeGrafter"/>
</dbReference>
<dbReference type="InterPro" id="IPR011764">
    <property type="entry name" value="Biotin_carboxylation_dom"/>
</dbReference>
<dbReference type="InterPro" id="IPR011761">
    <property type="entry name" value="ATP-grasp"/>
</dbReference>
<feature type="region of interest" description="Disordered" evidence="14">
    <location>
        <begin position="1118"/>
        <end position="1140"/>
    </location>
</feature>
<dbReference type="EMBL" id="CP016027">
    <property type="protein sequence ID" value="ANJ65996.1"/>
    <property type="molecule type" value="Genomic_DNA"/>
</dbReference>
<dbReference type="InterPro" id="IPR003833">
    <property type="entry name" value="CT_C_D"/>
</dbReference>
<keyword evidence="9 13" id="KW-0067">ATP-binding</keyword>
<evidence type="ECO:0000313" key="18">
    <source>
        <dbReference type="EMBL" id="ANJ65996.1"/>
    </source>
</evidence>
<dbReference type="Gene3D" id="2.40.50.100">
    <property type="match status" value="1"/>
</dbReference>
<dbReference type="Pfam" id="PF02682">
    <property type="entry name" value="CT_C_D"/>
    <property type="match status" value="1"/>
</dbReference>
<dbReference type="Pfam" id="PF02626">
    <property type="entry name" value="CT_A_B"/>
    <property type="match status" value="1"/>
</dbReference>
<dbReference type="CDD" id="cd06850">
    <property type="entry name" value="biotinyl_domain"/>
    <property type="match status" value="1"/>
</dbReference>
<dbReference type="SUPFAM" id="SSF51246">
    <property type="entry name" value="Rudiment single hybrid motif"/>
    <property type="match status" value="1"/>
</dbReference>
<dbReference type="InterPro" id="IPR011054">
    <property type="entry name" value="Rudment_hybrid_motif"/>
</dbReference>
<dbReference type="SMART" id="SM00797">
    <property type="entry name" value="AHS2"/>
    <property type="match status" value="1"/>
</dbReference>
<keyword evidence="7 13" id="KW-0547">Nucleotide-binding</keyword>
<evidence type="ECO:0000256" key="10">
    <source>
        <dbReference type="ARBA" id="ARBA00023267"/>
    </source>
</evidence>
<dbReference type="Proteomes" id="UP000078596">
    <property type="component" value="Chromosome"/>
</dbReference>
<evidence type="ECO:0000256" key="9">
    <source>
        <dbReference type="ARBA" id="ARBA00022840"/>
    </source>
</evidence>
<evidence type="ECO:0000256" key="6">
    <source>
        <dbReference type="ARBA" id="ARBA00022598"/>
    </source>
</evidence>
<dbReference type="PANTHER" id="PTHR18866:SF128">
    <property type="entry name" value="UREA AMIDOLYASE"/>
    <property type="match status" value="1"/>
</dbReference>
<dbReference type="GO" id="GO:0004075">
    <property type="term" value="F:biotin carboxylase activity"/>
    <property type="evidence" value="ECO:0007669"/>
    <property type="project" value="UniProtKB-EC"/>
</dbReference>
<dbReference type="SMART" id="SM00878">
    <property type="entry name" value="Biotin_carb_C"/>
    <property type="match status" value="1"/>
</dbReference>
<dbReference type="Gene3D" id="2.40.100.10">
    <property type="entry name" value="Cyclophilin-like"/>
    <property type="match status" value="2"/>
</dbReference>
<evidence type="ECO:0000256" key="13">
    <source>
        <dbReference type="PROSITE-ProRule" id="PRU00409"/>
    </source>
</evidence>
<feature type="compositionally biased region" description="Polar residues" evidence="14">
    <location>
        <begin position="1123"/>
        <end position="1132"/>
    </location>
</feature>